<evidence type="ECO:0000313" key="2">
    <source>
        <dbReference type="EMBL" id="SHM23597.1"/>
    </source>
</evidence>
<dbReference type="EMBL" id="MAYF01000334">
    <property type="protein sequence ID" value="OCA72733.1"/>
    <property type="molecule type" value="Genomic_DNA"/>
</dbReference>
<organism evidence="2 4">
    <name type="scientific">Chryseobacterium contaminans</name>
    <dbReference type="NCBI Taxonomy" id="1423959"/>
    <lineage>
        <taxon>Bacteria</taxon>
        <taxon>Pseudomonadati</taxon>
        <taxon>Bacteroidota</taxon>
        <taxon>Flavobacteriia</taxon>
        <taxon>Flavobacteriales</taxon>
        <taxon>Weeksellaceae</taxon>
        <taxon>Chryseobacterium group</taxon>
        <taxon>Chryseobacterium</taxon>
    </lineage>
</organism>
<accession>A0A1M7H6F4</accession>
<dbReference type="Proteomes" id="UP000184069">
    <property type="component" value="Unassembled WGS sequence"/>
</dbReference>
<gene>
    <name evidence="1" type="ORF">BBH99_03185</name>
    <name evidence="2" type="ORF">SAMN05444407_11183</name>
</gene>
<reference evidence="2 4" key="2">
    <citation type="submission" date="2016-11" db="EMBL/GenBank/DDBJ databases">
        <authorList>
            <person name="Jaros S."/>
            <person name="Januszkiewicz K."/>
            <person name="Wedrychowicz H."/>
        </authorList>
    </citation>
    <scope>NUCLEOTIDE SEQUENCE [LARGE SCALE GENOMIC DNA]</scope>
    <source>
        <strain evidence="2 4">DSM 27621</strain>
    </source>
</reference>
<evidence type="ECO:0000313" key="1">
    <source>
        <dbReference type="EMBL" id="OCA72733.1"/>
    </source>
</evidence>
<keyword evidence="3" id="KW-1185">Reference proteome</keyword>
<reference evidence="1 3" key="1">
    <citation type="submission" date="2016-07" db="EMBL/GenBank/DDBJ databases">
        <authorList>
            <person name="Jeong J.-J."/>
            <person name="Kim D.W."/>
            <person name="Sang M.K."/>
            <person name="Choi I.-G."/>
            <person name="Kim K.D."/>
        </authorList>
    </citation>
    <scope>NUCLEOTIDE SEQUENCE [LARGE SCALE GENOMIC DNA]</scope>
    <source>
        <strain evidence="1 3">C-26</strain>
    </source>
</reference>
<name>A0A1M7H6F4_9FLAO</name>
<dbReference type="AlphaFoldDB" id="A0A1M7H6F4"/>
<dbReference type="OrthoDB" id="1264737at2"/>
<dbReference type="Proteomes" id="UP000093508">
    <property type="component" value="Unassembled WGS sequence"/>
</dbReference>
<protein>
    <submittedName>
        <fullName evidence="2">Uncharacterized protein</fullName>
    </submittedName>
</protein>
<sequence>MKKSNFKNAQKLNRQAQKFIVGQGKELCPPTGCYNYYLSDGNGTCIVAPCNSDYGTIVQVDGRSKCCF</sequence>
<dbReference type="EMBL" id="FRBM01000011">
    <property type="protein sequence ID" value="SHM23597.1"/>
    <property type="molecule type" value="Genomic_DNA"/>
</dbReference>
<dbReference type="RefSeq" id="WP_066699373.1">
    <property type="nucleotide sequence ID" value="NZ_FRBM01000011.1"/>
</dbReference>
<evidence type="ECO:0000313" key="4">
    <source>
        <dbReference type="Proteomes" id="UP000184069"/>
    </source>
</evidence>
<evidence type="ECO:0000313" key="3">
    <source>
        <dbReference type="Proteomes" id="UP000093508"/>
    </source>
</evidence>
<proteinExistence type="predicted"/>